<feature type="compositionally biased region" description="Basic and acidic residues" evidence="1">
    <location>
        <begin position="232"/>
        <end position="245"/>
    </location>
</feature>
<organism evidence="3 4">
    <name type="scientific">Ceratobasidium theobromae</name>
    <dbReference type="NCBI Taxonomy" id="1582974"/>
    <lineage>
        <taxon>Eukaryota</taxon>
        <taxon>Fungi</taxon>
        <taxon>Dikarya</taxon>
        <taxon>Basidiomycota</taxon>
        <taxon>Agaricomycotina</taxon>
        <taxon>Agaricomycetes</taxon>
        <taxon>Cantharellales</taxon>
        <taxon>Ceratobasidiaceae</taxon>
        <taxon>Ceratobasidium</taxon>
    </lineage>
</organism>
<gene>
    <name evidence="3" type="ORF">CTheo_1284</name>
</gene>
<dbReference type="Proteomes" id="UP000383932">
    <property type="component" value="Unassembled WGS sequence"/>
</dbReference>
<protein>
    <recommendedName>
        <fullName evidence="2">DUF6699 domain-containing protein</fullName>
    </recommendedName>
</protein>
<dbReference type="Pfam" id="PF20415">
    <property type="entry name" value="DUF6699"/>
    <property type="match status" value="1"/>
</dbReference>
<feature type="compositionally biased region" description="Basic and acidic residues" evidence="1">
    <location>
        <begin position="271"/>
        <end position="281"/>
    </location>
</feature>
<feature type="region of interest" description="Disordered" evidence="1">
    <location>
        <begin position="1"/>
        <end position="61"/>
    </location>
</feature>
<evidence type="ECO:0000313" key="4">
    <source>
        <dbReference type="Proteomes" id="UP000383932"/>
    </source>
</evidence>
<dbReference type="OrthoDB" id="3144234at2759"/>
<evidence type="ECO:0000259" key="2">
    <source>
        <dbReference type="Pfam" id="PF20415"/>
    </source>
</evidence>
<name>A0A5N5QVK5_9AGAM</name>
<feature type="region of interest" description="Disordered" evidence="1">
    <location>
        <begin position="216"/>
        <end position="291"/>
    </location>
</feature>
<sequence length="518" mass="58887">MTSYRPYAPTKYGVPGSPHPRVYDGFPGSGPNRSWYTPLPPSSTLRASGVTPRNPKWASHTGRYYPPNSPWNATPPVPRGLHAYYVPGESISSSRSRAPPPVRSQTGARRPHDCLEEAHQVRSRKPGHSRGISAGWFKPRAQCIYNVPFDVPPSVELFTPTLGQVPRNILATTAAPPRSSYSRAYEPPFIPPYVSNMSFHPRSMFLDDAEIHTRSPYNTHRGLDRLKRRKSRSDVSSDYEQDRPVLVRTKSGYARPDYADAQPMGFMRSSSDSDEHERQHDDDYDDDDDYLTRDYDRESRRHGVEYADDFHNSTKLRHRKSFKRMFEVPTGITQIFDGVRERERRYFNSGGRFSLHTLLDAHAIRSGTPHVRFDILRPTDIRVVGEGFTPQDPRALDEPATFPAISKLRVLVADLPWIIRVQNPNGVTLRDIANEVCAFFHAEMSPREWSMLDGAHRLAARRAFSLQQHGNAASGGLRRFECLVDTTMFMGMVKNDALVRRVVGDDAVEWTWVMLGPR</sequence>
<dbReference type="AlphaFoldDB" id="A0A5N5QVK5"/>
<evidence type="ECO:0000256" key="1">
    <source>
        <dbReference type="SAM" id="MobiDB-lite"/>
    </source>
</evidence>
<feature type="region of interest" description="Disordered" evidence="1">
    <location>
        <begin position="90"/>
        <end position="113"/>
    </location>
</feature>
<accession>A0A5N5QVK5</accession>
<comment type="caution">
    <text evidence="3">The sequence shown here is derived from an EMBL/GenBank/DDBJ whole genome shotgun (WGS) entry which is preliminary data.</text>
</comment>
<reference evidence="3 4" key="1">
    <citation type="journal article" date="2019" name="Fungal Biol. Biotechnol.">
        <title>Draft genome sequence of fastidious pathogen Ceratobasidium theobromae, which causes vascular-streak dieback in Theobroma cacao.</title>
        <authorList>
            <person name="Ali S.S."/>
            <person name="Asman A."/>
            <person name="Shao J."/>
            <person name="Firmansyah A.P."/>
            <person name="Susilo A.W."/>
            <person name="Rosmana A."/>
            <person name="McMahon P."/>
            <person name="Junaid M."/>
            <person name="Guest D."/>
            <person name="Kheng T.Y."/>
            <person name="Meinhardt L.W."/>
            <person name="Bailey B.A."/>
        </authorList>
    </citation>
    <scope>NUCLEOTIDE SEQUENCE [LARGE SCALE GENOMIC DNA]</scope>
    <source>
        <strain evidence="3 4">CT2</strain>
    </source>
</reference>
<proteinExistence type="predicted"/>
<dbReference type="InterPro" id="IPR046522">
    <property type="entry name" value="DUF6699"/>
</dbReference>
<dbReference type="EMBL" id="SSOP01000011">
    <property type="protein sequence ID" value="KAB5595206.1"/>
    <property type="molecule type" value="Genomic_DNA"/>
</dbReference>
<evidence type="ECO:0000313" key="3">
    <source>
        <dbReference type="EMBL" id="KAB5595206.1"/>
    </source>
</evidence>
<feature type="domain" description="DUF6699" evidence="2">
    <location>
        <begin position="372"/>
        <end position="495"/>
    </location>
</feature>
<keyword evidence="4" id="KW-1185">Reference proteome</keyword>